<sequence>MPAAASVSLRLRTHKASVTDPPASGTRAAVVVHLDLLGELQHKPQLQRHQCVCTQGPPHRLQSQGHQ</sequence>
<name>A0ABN8YI62_RANTA</name>
<reference evidence="2" key="1">
    <citation type="submission" date="2023-04" db="EMBL/GenBank/DDBJ databases">
        <authorList>
            <consortium name="ELIXIR-Norway"/>
        </authorList>
    </citation>
    <scope>NUCLEOTIDE SEQUENCE [LARGE SCALE GENOMIC DNA]</scope>
</reference>
<accession>A0ABN8YI62</accession>
<evidence type="ECO:0000313" key="2">
    <source>
        <dbReference type="EMBL" id="CAI9159556.1"/>
    </source>
</evidence>
<keyword evidence="3" id="KW-1185">Reference proteome</keyword>
<protein>
    <submittedName>
        <fullName evidence="2">Uncharacterized protein</fullName>
    </submittedName>
</protein>
<gene>
    <name evidence="2" type="ORF">MRATA1EN1_LOCUS8518</name>
</gene>
<proteinExistence type="predicted"/>
<dbReference type="EMBL" id="OX459955">
    <property type="protein sequence ID" value="CAI9159556.1"/>
    <property type="molecule type" value="Genomic_DNA"/>
</dbReference>
<evidence type="ECO:0000256" key="1">
    <source>
        <dbReference type="SAM" id="MobiDB-lite"/>
    </source>
</evidence>
<evidence type="ECO:0000313" key="3">
    <source>
        <dbReference type="Proteomes" id="UP001176941"/>
    </source>
</evidence>
<organism evidence="2 3">
    <name type="scientific">Rangifer tarandus platyrhynchus</name>
    <name type="common">Svalbard reindeer</name>
    <dbReference type="NCBI Taxonomy" id="3082113"/>
    <lineage>
        <taxon>Eukaryota</taxon>
        <taxon>Metazoa</taxon>
        <taxon>Chordata</taxon>
        <taxon>Craniata</taxon>
        <taxon>Vertebrata</taxon>
        <taxon>Euteleostomi</taxon>
        <taxon>Mammalia</taxon>
        <taxon>Eutheria</taxon>
        <taxon>Laurasiatheria</taxon>
        <taxon>Artiodactyla</taxon>
        <taxon>Ruminantia</taxon>
        <taxon>Pecora</taxon>
        <taxon>Cervidae</taxon>
        <taxon>Odocoileinae</taxon>
        <taxon>Rangifer</taxon>
    </lineage>
</organism>
<dbReference type="Proteomes" id="UP001176941">
    <property type="component" value="Chromosome 19"/>
</dbReference>
<feature type="region of interest" description="Disordered" evidence="1">
    <location>
        <begin position="1"/>
        <end position="24"/>
    </location>
</feature>